<dbReference type="GeneID" id="12982763"/>
<evidence type="ECO:0008006" key="4">
    <source>
        <dbReference type="Google" id="ProtNLM"/>
    </source>
</evidence>
<protein>
    <recommendedName>
        <fullName evidence="4">BAR domain-containing protein</fullName>
    </recommendedName>
</protein>
<dbReference type="VEuPathDB" id="TriTrypDB:LmjF.27.1730"/>
<dbReference type="CDD" id="cd07307">
    <property type="entry name" value="BAR"/>
    <property type="match status" value="1"/>
</dbReference>
<dbReference type="VEuPathDB" id="TriTrypDB:LMJLV39_270023900"/>
<dbReference type="AlphaFoldDB" id="E9ADF0"/>
<name>E9ADF0_LEIMA</name>
<dbReference type="VEuPathDB" id="TriTrypDB:LMJFC_270026200"/>
<feature type="region of interest" description="Disordered" evidence="1">
    <location>
        <begin position="293"/>
        <end position="340"/>
    </location>
</feature>
<dbReference type="KEGG" id="lma:LMJF_27_1730"/>
<evidence type="ECO:0000256" key="1">
    <source>
        <dbReference type="SAM" id="MobiDB-lite"/>
    </source>
</evidence>
<reference evidence="2 3" key="2">
    <citation type="journal article" date="2011" name="Genome Res.">
        <title>Chromosome and gene copy number variation allow major structural change between species and strains of Leishmania.</title>
        <authorList>
            <person name="Rogers M.B."/>
            <person name="Hilley J.D."/>
            <person name="Dickens N.J."/>
            <person name="Wilkes J."/>
            <person name="Bates P.A."/>
            <person name="Depledge D.P."/>
            <person name="Harris D."/>
            <person name="Her Y."/>
            <person name="Herzyk P."/>
            <person name="Imamura H."/>
            <person name="Otto T.D."/>
            <person name="Sanders M."/>
            <person name="Seeger K."/>
            <person name="Dujardin J.C."/>
            <person name="Berriman M."/>
            <person name="Smith D.F."/>
            <person name="Hertz-Fowler C."/>
            <person name="Mottram J.C."/>
        </authorList>
    </citation>
    <scope>NUCLEOTIDE SEQUENCE [LARGE SCALE GENOMIC DNA]</scope>
    <source>
        <strain evidence="3">MHOM/IL/81/Friedlin</strain>
    </source>
</reference>
<dbReference type="RefSeq" id="XP_003721979.1">
    <property type="nucleotide sequence ID" value="XM_003721931.1"/>
</dbReference>
<accession>E9ADF0</accession>
<reference evidence="2 3" key="1">
    <citation type="journal article" date="2005" name="Science">
        <title>The genome of the kinetoplastid parasite, Leishmania major.</title>
        <authorList>
            <person name="Ivens A.C."/>
            <person name="Peacock C.S."/>
            <person name="Worthey E.A."/>
            <person name="Murphy L."/>
            <person name="Aggarwal G."/>
            <person name="Berriman M."/>
            <person name="Sisk E."/>
            <person name="Rajandream M.A."/>
            <person name="Adlem E."/>
            <person name="Aert R."/>
            <person name="Anupama A."/>
            <person name="Apostolou Z."/>
            <person name="Attipoe P."/>
            <person name="Bason N."/>
            <person name="Bauser C."/>
            <person name="Beck A."/>
            <person name="Beverley S.M."/>
            <person name="Bianchettin G."/>
            <person name="Borzym K."/>
            <person name="Bothe G."/>
            <person name="Bruschi C.V."/>
            <person name="Collins M."/>
            <person name="Cadag E."/>
            <person name="Ciarloni L."/>
            <person name="Clayton C."/>
            <person name="Coulson R.M."/>
            <person name="Cronin A."/>
            <person name="Cruz A.K."/>
            <person name="Davies R.M."/>
            <person name="De Gaudenzi J."/>
            <person name="Dobson D.E."/>
            <person name="Duesterhoeft A."/>
            <person name="Fazelina G."/>
            <person name="Fosker N."/>
            <person name="Frasch A.C."/>
            <person name="Fraser A."/>
            <person name="Fuchs M."/>
            <person name="Gabel C."/>
            <person name="Goble A."/>
            <person name="Goffeau A."/>
            <person name="Harris D."/>
            <person name="Hertz-Fowler C."/>
            <person name="Hilbert H."/>
            <person name="Horn D."/>
            <person name="Huang Y."/>
            <person name="Klages S."/>
            <person name="Knights A."/>
            <person name="Kube M."/>
            <person name="Larke N."/>
            <person name="Litvin L."/>
            <person name="Lord A."/>
            <person name="Louie T."/>
            <person name="Marra M."/>
            <person name="Masuy D."/>
            <person name="Matthews K."/>
            <person name="Michaeli S."/>
            <person name="Mottram J.C."/>
            <person name="Muller-Auer S."/>
            <person name="Munden H."/>
            <person name="Nelson S."/>
            <person name="Norbertczak H."/>
            <person name="Oliver K."/>
            <person name="O'neil S."/>
            <person name="Pentony M."/>
            <person name="Pohl T.M."/>
            <person name="Price C."/>
            <person name="Purnelle B."/>
            <person name="Quail M.A."/>
            <person name="Rabbinowitsch E."/>
            <person name="Reinhardt R."/>
            <person name="Rieger M."/>
            <person name="Rinta J."/>
            <person name="Robben J."/>
            <person name="Robertson L."/>
            <person name="Ruiz J.C."/>
            <person name="Rutter S."/>
            <person name="Saunders D."/>
            <person name="Schafer M."/>
            <person name="Schein J."/>
            <person name="Schwartz D.C."/>
            <person name="Seeger K."/>
            <person name="Seyler A."/>
            <person name="Sharp S."/>
            <person name="Shin H."/>
            <person name="Sivam D."/>
            <person name="Squares R."/>
            <person name="Squares S."/>
            <person name="Tosato V."/>
            <person name="Vogt C."/>
            <person name="Volckaert G."/>
            <person name="Wambutt R."/>
            <person name="Warren T."/>
            <person name="Wedler H."/>
            <person name="Woodward J."/>
            <person name="Zhou S."/>
            <person name="Zimmermann W."/>
            <person name="Smith D.F."/>
            <person name="Blackwell J.M."/>
            <person name="Stuart K.D."/>
            <person name="Barrell B."/>
            <person name="Myler P.J."/>
        </authorList>
    </citation>
    <scope>NUCLEOTIDE SEQUENCE [LARGE SCALE GENOMIC DNA]</scope>
    <source>
        <strain evidence="3">MHOM/IL/81/Friedlin</strain>
    </source>
</reference>
<dbReference type="GO" id="GO:0005886">
    <property type="term" value="C:plasma membrane"/>
    <property type="evidence" value="ECO:0000266"/>
    <property type="project" value="GeneDB"/>
</dbReference>
<feature type="compositionally biased region" description="Polar residues" evidence="1">
    <location>
        <begin position="254"/>
        <end position="272"/>
    </location>
</feature>
<evidence type="ECO:0000313" key="3">
    <source>
        <dbReference type="Proteomes" id="UP000000542"/>
    </source>
</evidence>
<evidence type="ECO:0000313" key="2">
    <source>
        <dbReference type="EMBL" id="CBZ12240.1"/>
    </source>
</evidence>
<gene>
    <name evidence="2" type="ORF">LMJF_27_1730</name>
</gene>
<dbReference type="Proteomes" id="UP000000542">
    <property type="component" value="Chromosome 27"/>
</dbReference>
<dbReference type="VEuPathDB" id="TriTrypDB:LMJSD75_270024000"/>
<dbReference type="EMBL" id="FR796423">
    <property type="protein sequence ID" value="CBZ12240.1"/>
    <property type="molecule type" value="Genomic_DNA"/>
</dbReference>
<dbReference type="OMA" id="QLEATMN"/>
<dbReference type="eggNOG" id="ENOG502SA6F">
    <property type="taxonomic scope" value="Eukaryota"/>
</dbReference>
<dbReference type="FunFam" id="1.20.1270.60:FF:000161">
    <property type="entry name" value="Hypothetical_protein_-_conserved"/>
    <property type="match status" value="1"/>
</dbReference>
<dbReference type="PANTHER" id="PTHR38148:SF3">
    <property type="entry name" value="BAR DOMAIN-CONTAINING PROTEIN"/>
    <property type="match status" value="1"/>
</dbReference>
<sequence>MPLCASIPATVDTDTNTRALYLDDLDKCMKNFSSALASTMNAYQNLLTAFDQVAQVYGNVAQECGDEVRKPVGEFRDGMRDLKDKGGFETFNHEIHVGTIAVIEPVKSDLKKALKSLKCLRLKQKEYDAVRYDLEQTEKSYAKKNKPLVTSSSYKKTLAKRDKVKTSYDASREAFGEEINALQATTKSVLLQSLNNYLHCTAAFCGQLEATMNGYRTDVDHHGSTTFTNDQMDKLKEKAEAESMARRAKRKSEASNPFQTGYDVTSNNSHRNLPSVDDGLYQKKDSLVDTESVNRYPNAEFAPPMQNGGDDNFTLREQYDDGAPGDADDVNPLVDANNDE</sequence>
<dbReference type="Gene3D" id="1.20.1270.60">
    <property type="entry name" value="Arfaptin homology (AH) domain/BAR domain"/>
    <property type="match status" value="1"/>
</dbReference>
<dbReference type="GO" id="GO:0060170">
    <property type="term" value="C:ciliary membrane"/>
    <property type="evidence" value="ECO:0000266"/>
    <property type="project" value="GeneDB"/>
</dbReference>
<dbReference type="GO" id="GO:0005737">
    <property type="term" value="C:cytoplasm"/>
    <property type="evidence" value="ECO:0000266"/>
    <property type="project" value="GeneDB"/>
</dbReference>
<feature type="region of interest" description="Disordered" evidence="1">
    <location>
        <begin position="247"/>
        <end position="278"/>
    </location>
</feature>
<dbReference type="SMR" id="E9ADF0"/>
<proteinExistence type="predicted"/>
<dbReference type="InParanoid" id="E9ADF0"/>
<dbReference type="PANTHER" id="PTHR38148">
    <property type="entry name" value="BAR DOMAIN-CONTAINING PROTEIN"/>
    <property type="match status" value="1"/>
</dbReference>
<keyword evidence="3" id="KW-1185">Reference proteome</keyword>
<dbReference type="HOGENOM" id="CLU_817494_0_0_1"/>
<dbReference type="InterPro" id="IPR027267">
    <property type="entry name" value="AH/BAR_dom_sf"/>
</dbReference>
<organism evidence="2 3">
    <name type="scientific">Leishmania major</name>
    <dbReference type="NCBI Taxonomy" id="5664"/>
    <lineage>
        <taxon>Eukaryota</taxon>
        <taxon>Discoba</taxon>
        <taxon>Euglenozoa</taxon>
        <taxon>Kinetoplastea</taxon>
        <taxon>Metakinetoplastina</taxon>
        <taxon>Trypanosomatida</taxon>
        <taxon>Trypanosomatidae</taxon>
        <taxon>Leishmaniinae</taxon>
        <taxon>Leishmania</taxon>
    </lineage>
</organism>
<dbReference type="SUPFAM" id="SSF103657">
    <property type="entry name" value="BAR/IMD domain-like"/>
    <property type="match status" value="1"/>
</dbReference>